<sequence length="201" mass="22798">MSSETTTKNFQKQIPPPSSVSPLLVRTNIFLLRRSVFAVAPILCHSHFLYDVIFSFHLIFISYASLVHSTLIHYGVQFFNCVPHVDNNCFLSIRDSINVVDLYVFLWHTLQNLPIKTIQYPFCICLFSPGHRCTLGDLHEVLHSQSGHIVTIKESFKQAIFSLLRLIISVVPGMIPQIPSVLGESMCYLEISILPCLIPQI</sequence>
<name>A0ABR2LHQ6_9ASPA</name>
<organism evidence="1 2">
    <name type="scientific">Platanthera guangdongensis</name>
    <dbReference type="NCBI Taxonomy" id="2320717"/>
    <lineage>
        <taxon>Eukaryota</taxon>
        <taxon>Viridiplantae</taxon>
        <taxon>Streptophyta</taxon>
        <taxon>Embryophyta</taxon>
        <taxon>Tracheophyta</taxon>
        <taxon>Spermatophyta</taxon>
        <taxon>Magnoliopsida</taxon>
        <taxon>Liliopsida</taxon>
        <taxon>Asparagales</taxon>
        <taxon>Orchidaceae</taxon>
        <taxon>Orchidoideae</taxon>
        <taxon>Orchideae</taxon>
        <taxon>Orchidinae</taxon>
        <taxon>Platanthera</taxon>
    </lineage>
</organism>
<proteinExistence type="predicted"/>
<protein>
    <submittedName>
        <fullName evidence="1">Uncharacterized protein</fullName>
    </submittedName>
</protein>
<evidence type="ECO:0000313" key="1">
    <source>
        <dbReference type="EMBL" id="KAK8941641.1"/>
    </source>
</evidence>
<comment type="caution">
    <text evidence="1">The sequence shown here is derived from an EMBL/GenBank/DDBJ whole genome shotgun (WGS) entry which is preliminary data.</text>
</comment>
<keyword evidence="2" id="KW-1185">Reference proteome</keyword>
<dbReference type="EMBL" id="JBBWWR010000019">
    <property type="protein sequence ID" value="KAK8941641.1"/>
    <property type="molecule type" value="Genomic_DNA"/>
</dbReference>
<evidence type="ECO:0000313" key="2">
    <source>
        <dbReference type="Proteomes" id="UP001412067"/>
    </source>
</evidence>
<reference evidence="1 2" key="1">
    <citation type="journal article" date="2022" name="Nat. Plants">
        <title>Genomes of leafy and leafless Platanthera orchids illuminate the evolution of mycoheterotrophy.</title>
        <authorList>
            <person name="Li M.H."/>
            <person name="Liu K.W."/>
            <person name="Li Z."/>
            <person name="Lu H.C."/>
            <person name="Ye Q.L."/>
            <person name="Zhang D."/>
            <person name="Wang J.Y."/>
            <person name="Li Y.F."/>
            <person name="Zhong Z.M."/>
            <person name="Liu X."/>
            <person name="Yu X."/>
            <person name="Liu D.K."/>
            <person name="Tu X.D."/>
            <person name="Liu B."/>
            <person name="Hao Y."/>
            <person name="Liao X.Y."/>
            <person name="Jiang Y.T."/>
            <person name="Sun W.H."/>
            <person name="Chen J."/>
            <person name="Chen Y.Q."/>
            <person name="Ai Y."/>
            <person name="Zhai J.W."/>
            <person name="Wu S.S."/>
            <person name="Zhou Z."/>
            <person name="Hsiao Y.Y."/>
            <person name="Wu W.L."/>
            <person name="Chen Y.Y."/>
            <person name="Lin Y.F."/>
            <person name="Hsu J.L."/>
            <person name="Li C.Y."/>
            <person name="Wang Z.W."/>
            <person name="Zhao X."/>
            <person name="Zhong W.Y."/>
            <person name="Ma X.K."/>
            <person name="Ma L."/>
            <person name="Huang J."/>
            <person name="Chen G.Z."/>
            <person name="Huang M.Z."/>
            <person name="Huang L."/>
            <person name="Peng D.H."/>
            <person name="Luo Y.B."/>
            <person name="Zou S.Q."/>
            <person name="Chen S.P."/>
            <person name="Lan S."/>
            <person name="Tsai W.C."/>
            <person name="Van de Peer Y."/>
            <person name="Liu Z.J."/>
        </authorList>
    </citation>
    <scope>NUCLEOTIDE SEQUENCE [LARGE SCALE GENOMIC DNA]</scope>
    <source>
        <strain evidence="1">Lor288</strain>
    </source>
</reference>
<dbReference type="Proteomes" id="UP001412067">
    <property type="component" value="Unassembled WGS sequence"/>
</dbReference>
<accession>A0ABR2LHQ6</accession>
<gene>
    <name evidence="1" type="ORF">KSP40_PGU010337</name>
</gene>